<feature type="region of interest" description="Disordered" evidence="1">
    <location>
        <begin position="50"/>
        <end position="69"/>
    </location>
</feature>
<feature type="compositionally biased region" description="Polar residues" evidence="1">
    <location>
        <begin position="716"/>
        <end position="733"/>
    </location>
</feature>
<evidence type="ECO:0000313" key="3">
    <source>
        <dbReference type="Proteomes" id="UP000321570"/>
    </source>
</evidence>
<organism evidence="2 3">
    <name type="scientific">Hymenolepis diminuta</name>
    <name type="common">Rat tapeworm</name>
    <dbReference type="NCBI Taxonomy" id="6216"/>
    <lineage>
        <taxon>Eukaryota</taxon>
        <taxon>Metazoa</taxon>
        <taxon>Spiralia</taxon>
        <taxon>Lophotrochozoa</taxon>
        <taxon>Platyhelminthes</taxon>
        <taxon>Cestoda</taxon>
        <taxon>Eucestoda</taxon>
        <taxon>Cyclophyllidea</taxon>
        <taxon>Hymenolepididae</taxon>
        <taxon>Hymenolepis</taxon>
    </lineage>
</organism>
<sequence>MISYFKTMDPYTLQIRSMIVDHDHPYCQPSHLDPISTCCVESKLRNEPDSTPIDVVGDENDSIKNFSPPSREGTRLFNFCRSDPIPEAEDVEISNPIPSATVIWNLTVNKPLRKMRKFLQIVKHEDSVRSQESKHHFDEFRRHSLNELVTKRIARHIRNTFADFNWRMDSCVELHERLLNTLPKDLLYYYLRGYACLMAKTRITALMRRLNKEVTSNRKVQRFDYTSFLDYALTLPPEGLGYRPARRTSENVECDNESSRDSYSLITFIPPDVIFPPNVTNQRPIVSGRSPSLTDRAAFICVLPKNAIKSSRLKILLRNLSKLGHLVSMTMAVDDNPAFHVRRIGKSFRSLLNDSRSMPVYLIGFGATCSAVLCAATDETCVRSSEDTRLHDIICGRAKTEETSAPTRSWLAAVVLIAPSRDAFVPENIPHFEQIPTHFSLLVVVGARFRKEASTFRETFIRTRQQAVLGHNGTATPFVSDLRMLIIGGADYLLRMHPAALERFATTQTAIDQAIVAAVKNLTLVCQNLVKNTSIPVQAELMSASGIDSNISGGVSGSIRNGSGLPTVFLTGPNNNSRRPHQSPNAAFEGILPRRGRAVESCNYSRRASILRGGMQHRSTSLSGYADRFPPPYQRYGLPPVIPRQSPYTDTRGRAPYAGPNVGGNSMIRFTNSGNRVRFGCAQPMQYPTVHPTTYGNRTSPRFNGDDMLSHEGPSRFSSPQLRPSSTANNLGNTGSGAGDSVQFMYDKCRGSRF</sequence>
<evidence type="ECO:0000313" key="2">
    <source>
        <dbReference type="EMBL" id="VUZ55675.1"/>
    </source>
</evidence>
<keyword evidence="3" id="KW-1185">Reference proteome</keyword>
<proteinExistence type="predicted"/>
<feature type="region of interest" description="Disordered" evidence="1">
    <location>
        <begin position="690"/>
        <end position="742"/>
    </location>
</feature>
<feature type="compositionally biased region" description="Basic and acidic residues" evidence="1">
    <location>
        <begin position="704"/>
        <end position="714"/>
    </location>
</feature>
<gene>
    <name evidence="2" type="ORF">WMSIL1_LOCUS13729</name>
</gene>
<dbReference type="EMBL" id="CABIJS010000697">
    <property type="protein sequence ID" value="VUZ55675.1"/>
    <property type="molecule type" value="Genomic_DNA"/>
</dbReference>
<protein>
    <submittedName>
        <fullName evidence="2">Uncharacterized protein</fullName>
    </submittedName>
</protein>
<name>A0A564Z852_HYMDI</name>
<dbReference type="AlphaFoldDB" id="A0A564Z852"/>
<feature type="compositionally biased region" description="Polar residues" evidence="1">
    <location>
        <begin position="691"/>
        <end position="702"/>
    </location>
</feature>
<accession>A0A564Z852</accession>
<reference evidence="2 3" key="1">
    <citation type="submission" date="2019-07" db="EMBL/GenBank/DDBJ databases">
        <authorList>
            <person name="Jastrzebski P J."/>
            <person name="Paukszto L."/>
            <person name="Jastrzebski P J."/>
        </authorList>
    </citation>
    <scope>NUCLEOTIDE SEQUENCE [LARGE SCALE GENOMIC DNA]</scope>
    <source>
        <strain evidence="2 3">WMS-il1</strain>
    </source>
</reference>
<dbReference type="Proteomes" id="UP000321570">
    <property type="component" value="Unassembled WGS sequence"/>
</dbReference>
<evidence type="ECO:0000256" key="1">
    <source>
        <dbReference type="SAM" id="MobiDB-lite"/>
    </source>
</evidence>